<accession>H6L8U1</accession>
<keyword evidence="2" id="KW-1185">Reference proteome</keyword>
<evidence type="ECO:0000313" key="1">
    <source>
        <dbReference type="EMBL" id="AFC26897.1"/>
    </source>
</evidence>
<name>H6L8U1_SAPGL</name>
<dbReference type="HOGENOM" id="CLU_3103677_0_0_10"/>
<sequence length="51" mass="6166">MRYFPPLLFCSLLVSFKLKSTAVFCRCKKFIFFRAEEKISRFLLQLLIESR</sequence>
<reference evidence="1 2" key="1">
    <citation type="journal article" date="2012" name="Stand. Genomic Sci.">
        <title>Complete genome sequencing and analysis of Saprospira grandis str. Lewin, a predatory marine bacterium.</title>
        <authorList>
            <person name="Saw J.H."/>
            <person name="Yuryev A."/>
            <person name="Kanbe M."/>
            <person name="Hou S."/>
            <person name="Young A.G."/>
            <person name="Aizawa S."/>
            <person name="Alam M."/>
        </authorList>
    </citation>
    <scope>NUCLEOTIDE SEQUENCE [LARGE SCALE GENOMIC DNA]</scope>
    <source>
        <strain evidence="1 2">Lewin</strain>
    </source>
</reference>
<proteinExistence type="predicted"/>
<evidence type="ECO:0000313" key="2">
    <source>
        <dbReference type="Proteomes" id="UP000007519"/>
    </source>
</evidence>
<organism evidence="1 2">
    <name type="scientific">Saprospira grandis (strain Lewin)</name>
    <dbReference type="NCBI Taxonomy" id="984262"/>
    <lineage>
        <taxon>Bacteria</taxon>
        <taxon>Pseudomonadati</taxon>
        <taxon>Bacteroidota</taxon>
        <taxon>Saprospiria</taxon>
        <taxon>Saprospirales</taxon>
        <taxon>Saprospiraceae</taxon>
        <taxon>Saprospira</taxon>
    </lineage>
</organism>
<dbReference type="KEGG" id="sgn:SGRA_4182"/>
<dbReference type="EMBL" id="CP002831">
    <property type="protein sequence ID" value="AFC26897.1"/>
    <property type="molecule type" value="Genomic_DNA"/>
</dbReference>
<dbReference type="Proteomes" id="UP000007519">
    <property type="component" value="Chromosome"/>
</dbReference>
<dbReference type="AlphaFoldDB" id="H6L8U1"/>
<protein>
    <submittedName>
        <fullName evidence="1">Uncharacterized protein</fullName>
    </submittedName>
</protein>
<gene>
    <name evidence="1" type="ordered locus">SGRA_4182</name>
</gene>